<evidence type="ECO:0000313" key="1">
    <source>
        <dbReference type="EMBL" id="AWO01888.1"/>
    </source>
</evidence>
<evidence type="ECO:0000313" key="2">
    <source>
        <dbReference type="Proteomes" id="UP000246099"/>
    </source>
</evidence>
<dbReference type="RefSeq" id="WP_119078096.1">
    <property type="nucleotide sequence ID" value="NZ_CP029600.1"/>
</dbReference>
<dbReference type="InterPro" id="IPR010869">
    <property type="entry name" value="DUF1501"/>
</dbReference>
<sequence>MLIHRRRFLQVGSLASASLMLPKFLKAMEKGELVPPGNKVLVVVQLSGGNDGLNTVIPYRNDIYYKMRPTLGIRREAALSLNDELGIHPALKSFKALYDDGSLGVLNSVGYPNPDRSHFRSMDIWQSASESKDYWSTGWLGRYLDAQCKGCDKPTQALEIDDTLSLALKGDAVKGLALTDPQRLFGASNDRYFKELLAKKKHDEEHQNVDYLYKTMAETISSAAYIQQQFRTYKSKERYPQTELGKNMKTIAELIMTDINTSVYYVSHGSFDTHVGQQNQQQRLFEQLSDALQTFTADLKKNHRFQDVLVMTFSEFGRRVGQNASGGTDHGTANNMFLIGGGLQQQGVLNEGPDLQDLKEGDLQYKVDFKNVYATLLKKWLGADDQAILKKQYEYLNFI</sequence>
<dbReference type="EMBL" id="CP029600">
    <property type="protein sequence ID" value="AWO01888.1"/>
    <property type="molecule type" value="Genomic_DNA"/>
</dbReference>
<accession>A0ABM6WCZ5</accession>
<organism evidence="1 2">
    <name type="scientific">Chitinophaga alhagiae</name>
    <dbReference type="NCBI Taxonomy" id="2203219"/>
    <lineage>
        <taxon>Bacteria</taxon>
        <taxon>Pseudomonadati</taxon>
        <taxon>Bacteroidota</taxon>
        <taxon>Chitinophagia</taxon>
        <taxon>Chitinophagales</taxon>
        <taxon>Chitinophagaceae</taxon>
        <taxon>Chitinophaga</taxon>
    </lineage>
</organism>
<dbReference type="PANTHER" id="PTHR43737">
    <property type="entry name" value="BLL7424 PROTEIN"/>
    <property type="match status" value="1"/>
</dbReference>
<protein>
    <submittedName>
        <fullName evidence="1">Twin-arginine translocation pathway signal</fullName>
    </submittedName>
</protein>
<gene>
    <name evidence="1" type="ORF">DLD77_09360</name>
</gene>
<dbReference type="PANTHER" id="PTHR43737:SF1">
    <property type="entry name" value="DUF1501 DOMAIN-CONTAINING PROTEIN"/>
    <property type="match status" value="1"/>
</dbReference>
<reference evidence="1 2" key="1">
    <citation type="submission" date="2018-05" db="EMBL/GenBank/DDBJ databases">
        <title>Chitinophaga sp. nov., isolated from rhizosphere soil of Alhagi.</title>
        <authorList>
            <person name="Liu Y."/>
        </authorList>
    </citation>
    <scope>NUCLEOTIDE SEQUENCE [LARGE SCALE GENOMIC DNA]</scope>
    <source>
        <strain evidence="1 2">T22</strain>
    </source>
</reference>
<dbReference type="Pfam" id="PF07394">
    <property type="entry name" value="DUF1501"/>
    <property type="match status" value="1"/>
</dbReference>
<dbReference type="Proteomes" id="UP000246099">
    <property type="component" value="Chromosome"/>
</dbReference>
<keyword evidence="2" id="KW-1185">Reference proteome</keyword>
<name>A0ABM6WCZ5_9BACT</name>
<proteinExistence type="predicted"/>